<comment type="caution">
    <text evidence="3">The sequence shown here is derived from an EMBL/GenBank/DDBJ whole genome shotgun (WGS) entry which is preliminary data.</text>
</comment>
<dbReference type="AlphaFoldDB" id="A0A3D3TPD7"/>
<accession>A0A3D3TPD7</accession>
<feature type="transmembrane region" description="Helical" evidence="2">
    <location>
        <begin position="217"/>
        <end position="238"/>
    </location>
</feature>
<evidence type="ECO:0000313" key="3">
    <source>
        <dbReference type="EMBL" id="HCO70477.1"/>
    </source>
</evidence>
<keyword evidence="2" id="KW-1133">Transmembrane helix</keyword>
<gene>
    <name evidence="3" type="ORF">DIT26_07890</name>
</gene>
<feature type="region of interest" description="Disordered" evidence="1">
    <location>
        <begin position="82"/>
        <end position="101"/>
    </location>
</feature>
<protein>
    <submittedName>
        <fullName evidence="3">TIGR00341 family protein</fullName>
    </submittedName>
</protein>
<feature type="transmembrane region" description="Helical" evidence="2">
    <location>
        <begin position="314"/>
        <end position="335"/>
    </location>
</feature>
<feature type="transmembrane region" description="Helical" evidence="2">
    <location>
        <begin position="272"/>
        <end position="293"/>
    </location>
</feature>
<feature type="transmembrane region" description="Helical" evidence="2">
    <location>
        <begin position="245"/>
        <end position="266"/>
    </location>
</feature>
<organism evidence="3 4">
    <name type="scientific">Mesotoga infera</name>
    <dbReference type="NCBI Taxonomy" id="1236046"/>
    <lineage>
        <taxon>Bacteria</taxon>
        <taxon>Thermotogati</taxon>
        <taxon>Thermotogota</taxon>
        <taxon>Thermotogae</taxon>
        <taxon>Kosmotogales</taxon>
        <taxon>Kosmotogaceae</taxon>
        <taxon>Mesotoga</taxon>
    </lineage>
</organism>
<feature type="transmembrane region" description="Helical" evidence="2">
    <location>
        <begin position="148"/>
        <end position="165"/>
    </location>
</feature>
<feature type="transmembrane region" description="Helical" evidence="2">
    <location>
        <begin position="125"/>
        <end position="142"/>
    </location>
</feature>
<evidence type="ECO:0000256" key="1">
    <source>
        <dbReference type="SAM" id="MobiDB-lite"/>
    </source>
</evidence>
<dbReference type="PANTHER" id="PTHR20992">
    <property type="entry name" value="AT15442P-RELATED"/>
    <property type="match status" value="1"/>
</dbReference>
<keyword evidence="2" id="KW-0472">Membrane</keyword>
<dbReference type="Pfam" id="PF04087">
    <property type="entry name" value="DUF389"/>
    <property type="match status" value="1"/>
</dbReference>
<feature type="transmembrane region" description="Helical" evidence="2">
    <location>
        <begin position="186"/>
        <end position="205"/>
    </location>
</feature>
<name>A0A3D3TPD7_9BACT</name>
<dbReference type="EMBL" id="DQBS01000177">
    <property type="protein sequence ID" value="HCO70477.1"/>
    <property type="molecule type" value="Genomic_DNA"/>
</dbReference>
<feature type="compositionally biased region" description="Acidic residues" evidence="1">
    <location>
        <begin position="85"/>
        <end position="95"/>
    </location>
</feature>
<dbReference type="InterPro" id="IPR005240">
    <property type="entry name" value="DUF389"/>
</dbReference>
<evidence type="ECO:0000256" key="2">
    <source>
        <dbReference type="SAM" id="Phobius"/>
    </source>
</evidence>
<sequence>MAERLIEVFSGSDPEKDLKEMLEEKQMIDYWTVKTSEELWQTKILALAENSEKILDSLEQRFTQDESFRAIIFQVEASLPRAQEEEKEEENQATEEENKPKKGIFKRISREELYHDISEMISNDAVDIAMIILSAIVATIGLVRNSPAIIIGAMVIAPMLGPNVAQSFATTLGDFGLLAKSVRTNLIRIGLGFAFALVFGLLFRLDYTTHEITSRTVANLGDIVLAFASGTAAALSITSGVSTSLIGVMVAVSLMPPLAAAGMLLGSGNIEGFSGAILLFFVNIVCINLASIITFRLQGIEPRSWWEANKAGKAVRVTIIGWVVVLGLLALSLFLSEVL</sequence>
<dbReference type="Proteomes" id="UP000264215">
    <property type="component" value="Unassembled WGS sequence"/>
</dbReference>
<reference evidence="3 4" key="1">
    <citation type="journal article" date="2018" name="Nat. Biotechnol.">
        <title>A standardized bacterial taxonomy based on genome phylogeny substantially revises the tree of life.</title>
        <authorList>
            <person name="Parks D.H."/>
            <person name="Chuvochina M."/>
            <person name="Waite D.W."/>
            <person name="Rinke C."/>
            <person name="Skarshewski A."/>
            <person name="Chaumeil P.A."/>
            <person name="Hugenholtz P."/>
        </authorList>
    </citation>
    <scope>NUCLEOTIDE SEQUENCE [LARGE SCALE GENOMIC DNA]</scope>
    <source>
        <strain evidence="3">UBA9905</strain>
    </source>
</reference>
<dbReference type="NCBIfam" id="TIGR00341">
    <property type="entry name" value="TIGR00341 family protein"/>
    <property type="match status" value="1"/>
</dbReference>
<evidence type="ECO:0000313" key="4">
    <source>
        <dbReference type="Proteomes" id="UP000264215"/>
    </source>
</evidence>
<keyword evidence="2" id="KW-0812">Transmembrane</keyword>
<dbReference type="PANTHER" id="PTHR20992:SF9">
    <property type="entry name" value="AT15442P-RELATED"/>
    <property type="match status" value="1"/>
</dbReference>
<proteinExistence type="predicted"/>